<dbReference type="RefSeq" id="WP_184653296.1">
    <property type="nucleotide sequence ID" value="NZ_JACHBU010000001.1"/>
</dbReference>
<dbReference type="Proteomes" id="UP000585437">
    <property type="component" value="Unassembled WGS sequence"/>
</dbReference>
<gene>
    <name evidence="9" type="ORF">F4695_000139</name>
</gene>
<feature type="domain" description="Rho-GAP" evidence="7">
    <location>
        <begin position="602"/>
        <end position="774"/>
    </location>
</feature>
<accession>A0A7X0JGF8</accession>
<dbReference type="CDD" id="cd07185">
    <property type="entry name" value="OmpA_C-like"/>
    <property type="match status" value="1"/>
</dbReference>
<dbReference type="PROSITE" id="PS51123">
    <property type="entry name" value="OMPA_2"/>
    <property type="match status" value="1"/>
</dbReference>
<dbReference type="SUPFAM" id="SSF103088">
    <property type="entry name" value="OmpA-like"/>
    <property type="match status" value="1"/>
</dbReference>
<evidence type="ECO:0000256" key="3">
    <source>
        <dbReference type="ARBA" id="ARBA00023237"/>
    </source>
</evidence>
<feature type="compositionally biased region" description="Basic and acidic residues" evidence="5">
    <location>
        <begin position="400"/>
        <end position="437"/>
    </location>
</feature>
<dbReference type="GO" id="GO:0009279">
    <property type="term" value="C:cell outer membrane"/>
    <property type="evidence" value="ECO:0007669"/>
    <property type="project" value="UniProtKB-SubCell"/>
</dbReference>
<feature type="compositionally biased region" description="Basic and acidic residues" evidence="5">
    <location>
        <begin position="277"/>
        <end position="289"/>
    </location>
</feature>
<feature type="compositionally biased region" description="Basic and acidic residues" evidence="5">
    <location>
        <begin position="60"/>
        <end position="90"/>
    </location>
</feature>
<dbReference type="AlphaFoldDB" id="A0A7X0JGF8"/>
<evidence type="ECO:0000256" key="5">
    <source>
        <dbReference type="SAM" id="MobiDB-lite"/>
    </source>
</evidence>
<dbReference type="InterPro" id="IPR036737">
    <property type="entry name" value="OmpA-like_sf"/>
</dbReference>
<dbReference type="InterPro" id="IPR050330">
    <property type="entry name" value="Bact_OuterMem_StrucFunc"/>
</dbReference>
<evidence type="ECO:0000256" key="4">
    <source>
        <dbReference type="PROSITE-ProRule" id="PRU00473"/>
    </source>
</evidence>
<dbReference type="InterPro" id="IPR006665">
    <property type="entry name" value="OmpA-like"/>
</dbReference>
<comment type="caution">
    <text evidence="9">The sequence shown here is derived from an EMBL/GenBank/DDBJ whole genome shotgun (WGS) entry which is preliminary data.</text>
</comment>
<keyword evidence="2 4" id="KW-0472">Membrane</keyword>
<evidence type="ECO:0000313" key="9">
    <source>
        <dbReference type="EMBL" id="MBB6506820.1"/>
    </source>
</evidence>
<dbReference type="Pfam" id="PF00691">
    <property type="entry name" value="OmpA"/>
    <property type="match status" value="1"/>
</dbReference>
<name>A0A7X0JGF8_9HYPH</name>
<dbReference type="InterPro" id="IPR006664">
    <property type="entry name" value="OMP_bac"/>
</dbReference>
<proteinExistence type="predicted"/>
<feature type="compositionally biased region" description="Basic and acidic residues" evidence="5">
    <location>
        <begin position="331"/>
        <end position="346"/>
    </location>
</feature>
<dbReference type="GO" id="GO:0007165">
    <property type="term" value="P:signal transduction"/>
    <property type="evidence" value="ECO:0007669"/>
    <property type="project" value="InterPro"/>
</dbReference>
<feature type="compositionally biased region" description="Basic and acidic residues" evidence="5">
    <location>
        <begin position="445"/>
        <end position="494"/>
    </location>
</feature>
<feature type="compositionally biased region" description="Basic and acidic residues" evidence="5">
    <location>
        <begin position="148"/>
        <end position="268"/>
    </location>
</feature>
<dbReference type="PANTHER" id="PTHR30329">
    <property type="entry name" value="STATOR ELEMENT OF FLAGELLAR MOTOR COMPLEX"/>
    <property type="match status" value="1"/>
</dbReference>
<keyword evidence="3" id="KW-0998">Cell outer membrane</keyword>
<feature type="compositionally biased region" description="Basic and acidic residues" evidence="5">
    <location>
        <begin position="299"/>
        <end position="322"/>
    </location>
</feature>
<dbReference type="EMBL" id="JACHBU010000001">
    <property type="protein sequence ID" value="MBB6506820.1"/>
    <property type="molecule type" value="Genomic_DNA"/>
</dbReference>
<keyword evidence="6" id="KW-0732">Signal</keyword>
<dbReference type="PRINTS" id="PR01021">
    <property type="entry name" value="OMPADOMAIN"/>
</dbReference>
<feature type="domain" description="OmpA-like" evidence="8">
    <location>
        <begin position="647"/>
        <end position="772"/>
    </location>
</feature>
<comment type="subcellular location">
    <subcellularLocation>
        <location evidence="1">Cell outer membrane</location>
    </subcellularLocation>
</comment>
<organism evidence="9 10">
    <name type="scientific">Rhizobium soli</name>
    <dbReference type="NCBI Taxonomy" id="424798"/>
    <lineage>
        <taxon>Bacteria</taxon>
        <taxon>Pseudomonadati</taxon>
        <taxon>Pseudomonadota</taxon>
        <taxon>Alphaproteobacteria</taxon>
        <taxon>Hyphomicrobiales</taxon>
        <taxon>Rhizobiaceae</taxon>
        <taxon>Rhizobium/Agrobacterium group</taxon>
        <taxon>Rhizobium</taxon>
    </lineage>
</organism>
<feature type="region of interest" description="Disordered" evidence="5">
    <location>
        <begin position="51"/>
        <end position="494"/>
    </location>
</feature>
<dbReference type="PROSITE" id="PS50238">
    <property type="entry name" value="RHOGAP"/>
    <property type="match status" value="1"/>
</dbReference>
<evidence type="ECO:0000259" key="8">
    <source>
        <dbReference type="PROSITE" id="PS51123"/>
    </source>
</evidence>
<keyword evidence="10" id="KW-1185">Reference proteome</keyword>
<evidence type="ECO:0000313" key="10">
    <source>
        <dbReference type="Proteomes" id="UP000585437"/>
    </source>
</evidence>
<reference evidence="9 10" key="1">
    <citation type="submission" date="2020-08" db="EMBL/GenBank/DDBJ databases">
        <title>The Agave Microbiome: Exploring the role of microbial communities in plant adaptations to desert environments.</title>
        <authorList>
            <person name="Partida-Martinez L.P."/>
        </authorList>
    </citation>
    <scope>NUCLEOTIDE SEQUENCE [LARGE SCALE GENOMIC DNA]</scope>
    <source>
        <strain evidence="9 10">AS3.12</strain>
    </source>
</reference>
<evidence type="ECO:0000256" key="2">
    <source>
        <dbReference type="ARBA" id="ARBA00023136"/>
    </source>
</evidence>
<protein>
    <submittedName>
        <fullName evidence="9">Outer membrane protein OmpA-like peptidoglycan-associated protein</fullName>
    </submittedName>
</protein>
<feature type="compositionally biased region" description="Basic and acidic residues" evidence="5">
    <location>
        <begin position="115"/>
        <end position="141"/>
    </location>
</feature>
<evidence type="ECO:0000256" key="6">
    <source>
        <dbReference type="SAM" id="SignalP"/>
    </source>
</evidence>
<feature type="compositionally biased region" description="Basic and acidic residues" evidence="5">
    <location>
        <begin position="364"/>
        <end position="382"/>
    </location>
</feature>
<feature type="signal peptide" evidence="6">
    <location>
        <begin position="1"/>
        <end position="27"/>
    </location>
</feature>
<feature type="chain" id="PRO_5030870373" evidence="6">
    <location>
        <begin position="28"/>
        <end position="774"/>
    </location>
</feature>
<evidence type="ECO:0000259" key="7">
    <source>
        <dbReference type="PROSITE" id="PS50238"/>
    </source>
</evidence>
<evidence type="ECO:0000256" key="1">
    <source>
        <dbReference type="ARBA" id="ARBA00004442"/>
    </source>
</evidence>
<sequence>MSKKFRLFASVAAPVLSLPLMLQPVGAMPLKAAIQVNQAPASVPGLIQVQQEVIAPEDGGGEKPQRPRREKSEAGQGEDKPERPQRRQAAEDGGGASERPQRRQQTEDNGGASERPARRAQAEQGEPEQKKPARRDAERQQDAPAAGERPRREAQGSDAKERPPAADRSNAEGERPKPSRDRADPSKADAADRAKPDDAKPAKPEKAQADRAKPDQADPDQARPQREKAGDEQSPERPRAQGDRNKVDPKADPKVDPKAAERNARDTDAENGATPPRDAKDRNQRDQTRPDTAAQPDAARPDRNQADRNPADRDQNNRRPGDSDQANPNEPGRDRPDRNQADRNQPETDQPANGRPRPPQVADTPDKVERAKELAKDPKSAQRGEQPTLPVENGAAVLDSAKEDARPRRPDRDGERPRRDRDRDAQQADRAPPRSDADSQSNTRETADQRRNFRELSEERGERLDRRPQFDRPRGWDYRGQDGQDVGRNDRGRDRGRVIISIDNQSVVRHDDSRRFYEEDGRQPEYERLRDGRVREVIEREDGTRIVTVRNRYGEIVQRSRIVRGGEEYVLYYAPELSEQNRGADYTWRDPGDDLPPMRLDVPLDDYIIDTSSEPDRNYYEFLEQPPVEQVERVYSLDEVRYSARIRDKVRRIDLDTVTFATGSAEIPMNQASSLRKVADAINQVLKKDPAETFLIEGHTDAVGADDANLVLSDERAESVARVLTDAYGIPPENLATQGYGERYLKVRTDGPNQENRRVTIRRITALVKPVASK</sequence>
<dbReference type="PANTHER" id="PTHR30329:SF21">
    <property type="entry name" value="LIPOPROTEIN YIAD-RELATED"/>
    <property type="match status" value="1"/>
</dbReference>
<dbReference type="Gene3D" id="3.30.1330.60">
    <property type="entry name" value="OmpA-like domain"/>
    <property type="match status" value="1"/>
</dbReference>
<dbReference type="InterPro" id="IPR000198">
    <property type="entry name" value="RhoGAP_dom"/>
</dbReference>